<proteinExistence type="predicted"/>
<dbReference type="Proteomes" id="UP000827721">
    <property type="component" value="Unassembled WGS sequence"/>
</dbReference>
<keyword evidence="7" id="KW-1185">Reference proteome</keyword>
<organism evidence="6 7">
    <name type="scientific">Xanthoceras sorbifolium</name>
    <dbReference type="NCBI Taxonomy" id="99658"/>
    <lineage>
        <taxon>Eukaryota</taxon>
        <taxon>Viridiplantae</taxon>
        <taxon>Streptophyta</taxon>
        <taxon>Embryophyta</taxon>
        <taxon>Tracheophyta</taxon>
        <taxon>Spermatophyta</taxon>
        <taxon>Magnoliopsida</taxon>
        <taxon>eudicotyledons</taxon>
        <taxon>Gunneridae</taxon>
        <taxon>Pentapetalae</taxon>
        <taxon>rosids</taxon>
        <taxon>malvids</taxon>
        <taxon>Sapindales</taxon>
        <taxon>Sapindaceae</taxon>
        <taxon>Xanthoceroideae</taxon>
        <taxon>Xanthoceras</taxon>
    </lineage>
</organism>
<dbReference type="InterPro" id="IPR025756">
    <property type="entry name" value="Myb_CC_LHEQLE"/>
</dbReference>
<dbReference type="PANTHER" id="PTHR31499">
    <property type="entry name" value="MYB FAMILY TRANSCRIPTION FACTOR PHL11"/>
    <property type="match status" value="1"/>
</dbReference>
<evidence type="ECO:0000256" key="1">
    <source>
        <dbReference type="ARBA" id="ARBA00004123"/>
    </source>
</evidence>
<keyword evidence="4" id="KW-0539">Nucleus</keyword>
<dbReference type="PANTHER" id="PTHR31499:SF80">
    <property type="entry name" value="HTH MYB-TYPE DOMAIN-CONTAINING PROTEIN"/>
    <property type="match status" value="1"/>
</dbReference>
<comment type="subcellular location">
    <subcellularLocation>
        <location evidence="1">Nucleus</location>
    </subcellularLocation>
</comment>
<evidence type="ECO:0000259" key="5">
    <source>
        <dbReference type="Pfam" id="PF14379"/>
    </source>
</evidence>
<accession>A0ABQ8I275</accession>
<evidence type="ECO:0000313" key="7">
    <source>
        <dbReference type="Proteomes" id="UP000827721"/>
    </source>
</evidence>
<dbReference type="Gene3D" id="1.10.10.60">
    <property type="entry name" value="Homeodomain-like"/>
    <property type="match status" value="1"/>
</dbReference>
<reference evidence="6 7" key="1">
    <citation type="submission" date="2021-02" db="EMBL/GenBank/DDBJ databases">
        <title>Plant Genome Project.</title>
        <authorList>
            <person name="Zhang R.-G."/>
        </authorList>
    </citation>
    <scope>NUCLEOTIDE SEQUENCE [LARGE SCALE GENOMIC DNA]</scope>
    <source>
        <tissue evidence="6">Leaves</tissue>
    </source>
</reference>
<dbReference type="NCBIfam" id="TIGR01557">
    <property type="entry name" value="myb_SHAQKYF"/>
    <property type="match status" value="1"/>
</dbReference>
<sequence>MSTRKRKVHEQRYGSSQQPWNYMGICYQSQLVPDVVGDLTMLNLGSTCNTSGIISGHFGSPSSIFSSTDENGMSFSQGHCDIDGLPTCSQVSRDHGSSVLPNQYSNDNLKELLDSAVNLQSAAKFQVRDNQNSSNFSEKQSSPGSSLILPLMQKSADEGTWNQRQTYVSFSHSQHQNLKVGYQPFSCQVLRPSSYHQPEKQQQPPSNICYGISSTHHNSVSAGSAAITNKVRIRWNQDLHSRFMQCVDFLGGADKATPKGILKLMDIDGLTICHVKSHLQKFRFARHIPESAEGKCRSKQSTTDMNAIARLDPKTGMQLVETLRLQLDVQKRLHEQLEVQRNLQLHIEEQGRQLKQMLDQQLKTDKYSPVDTHNLDVLTQDNSADHDLKDECVFKLEDLKDSHYSSNVIR</sequence>
<gene>
    <name evidence="6" type="ORF">JRO89_XS05G0164000</name>
</gene>
<comment type="caution">
    <text evidence="6">The sequence shown here is derived from an EMBL/GenBank/DDBJ whole genome shotgun (WGS) entry which is preliminary data.</text>
</comment>
<evidence type="ECO:0000256" key="4">
    <source>
        <dbReference type="ARBA" id="ARBA00023242"/>
    </source>
</evidence>
<evidence type="ECO:0000313" key="6">
    <source>
        <dbReference type="EMBL" id="KAH7570708.1"/>
    </source>
</evidence>
<keyword evidence="3" id="KW-0804">Transcription</keyword>
<keyword evidence="2" id="KW-0805">Transcription regulation</keyword>
<feature type="domain" description="MYB-CC type transcription factor LHEQLE-containing" evidence="5">
    <location>
        <begin position="317"/>
        <end position="363"/>
    </location>
</feature>
<dbReference type="InterPro" id="IPR009057">
    <property type="entry name" value="Homeodomain-like_sf"/>
</dbReference>
<evidence type="ECO:0000256" key="3">
    <source>
        <dbReference type="ARBA" id="ARBA00023163"/>
    </source>
</evidence>
<dbReference type="InterPro" id="IPR006447">
    <property type="entry name" value="Myb_dom_plants"/>
</dbReference>
<evidence type="ECO:0000256" key="2">
    <source>
        <dbReference type="ARBA" id="ARBA00023015"/>
    </source>
</evidence>
<dbReference type="InterPro" id="IPR046955">
    <property type="entry name" value="PHR1-like"/>
</dbReference>
<name>A0ABQ8I275_9ROSI</name>
<dbReference type="Pfam" id="PF14379">
    <property type="entry name" value="Myb_CC_LHEQLE"/>
    <property type="match status" value="1"/>
</dbReference>
<dbReference type="SUPFAM" id="SSF46689">
    <property type="entry name" value="Homeodomain-like"/>
    <property type="match status" value="1"/>
</dbReference>
<dbReference type="EMBL" id="JAFEMO010000005">
    <property type="protein sequence ID" value="KAH7570708.1"/>
    <property type="molecule type" value="Genomic_DNA"/>
</dbReference>
<protein>
    <recommendedName>
        <fullName evidence="5">MYB-CC type transcription factor LHEQLE-containing domain-containing protein</fullName>
    </recommendedName>
</protein>